<accession>A0A9J6D9L8</accession>
<feature type="compositionally biased region" description="Basic and acidic residues" evidence="1">
    <location>
        <begin position="11"/>
        <end position="20"/>
    </location>
</feature>
<reference evidence="2" key="2">
    <citation type="submission" date="2021-09" db="EMBL/GenBank/DDBJ databases">
        <authorList>
            <person name="Jia N."/>
            <person name="Wang J."/>
            <person name="Shi W."/>
            <person name="Du L."/>
            <person name="Sun Y."/>
            <person name="Zhan W."/>
            <person name="Jiang J."/>
            <person name="Wang Q."/>
            <person name="Zhang B."/>
            <person name="Ji P."/>
            <person name="Sakyi L.B."/>
            <person name="Cui X."/>
            <person name="Yuan T."/>
            <person name="Jiang B."/>
            <person name="Yang W."/>
            <person name="Lam T.T.-Y."/>
            <person name="Chang Q."/>
            <person name="Ding S."/>
            <person name="Wang X."/>
            <person name="Zhu J."/>
            <person name="Ruan X."/>
            <person name="Zhao L."/>
            <person name="Wei J."/>
            <person name="Que T."/>
            <person name="Du C."/>
            <person name="Cheng J."/>
            <person name="Dai P."/>
            <person name="Han X."/>
            <person name="Huang E."/>
            <person name="Gao Y."/>
            <person name="Liu J."/>
            <person name="Shao H."/>
            <person name="Ye R."/>
            <person name="Li L."/>
            <person name="Wei W."/>
            <person name="Wang X."/>
            <person name="Wang C."/>
            <person name="Huo Q."/>
            <person name="Li W."/>
            <person name="Guo W."/>
            <person name="Chen H."/>
            <person name="Chen S."/>
            <person name="Zhou L."/>
            <person name="Zhou L."/>
            <person name="Ni X."/>
            <person name="Tian J."/>
            <person name="Zhou Y."/>
            <person name="Sheng Y."/>
            <person name="Liu T."/>
            <person name="Pan Y."/>
            <person name="Xia L."/>
            <person name="Li J."/>
            <person name="Zhao F."/>
            <person name="Cao W."/>
        </authorList>
    </citation>
    <scope>NUCLEOTIDE SEQUENCE</scope>
    <source>
        <strain evidence="2">Rmic-2018</strain>
        <tissue evidence="2">Larvae</tissue>
    </source>
</reference>
<evidence type="ECO:0000313" key="2">
    <source>
        <dbReference type="EMBL" id="KAH8018728.1"/>
    </source>
</evidence>
<protein>
    <submittedName>
        <fullName evidence="2">Uncharacterized protein</fullName>
    </submittedName>
</protein>
<dbReference type="EMBL" id="JABSTU010000010">
    <property type="protein sequence ID" value="KAH8018728.1"/>
    <property type="molecule type" value="Genomic_DNA"/>
</dbReference>
<proteinExistence type="predicted"/>
<sequence>MTTLRPAKRLKLIDTKERPEPPVIPKKTPAQVITAPQAQQAGSQADVQTPVSMRCDGKMEKEGSHAEPSQATAAELEMAADSGEGGKHGENGARSASGDDEAVDDAASAAKTWSLQRYMVAWSRECQATGKMTASRRQAVRKQCASSQAVRQLASSAPAQPQGQMCAVNQLRHARNVVGQEGDDGQFSALKESCMHGVV</sequence>
<keyword evidence="3" id="KW-1185">Reference proteome</keyword>
<gene>
    <name evidence="2" type="ORF">HPB51_010984</name>
</gene>
<feature type="compositionally biased region" description="Basic residues" evidence="1">
    <location>
        <begin position="1"/>
        <end position="10"/>
    </location>
</feature>
<feature type="compositionally biased region" description="Basic and acidic residues" evidence="1">
    <location>
        <begin position="55"/>
        <end position="65"/>
    </location>
</feature>
<feature type="region of interest" description="Disordered" evidence="1">
    <location>
        <begin position="1"/>
        <end position="105"/>
    </location>
</feature>
<reference evidence="2" key="1">
    <citation type="journal article" date="2020" name="Cell">
        <title>Large-Scale Comparative Analyses of Tick Genomes Elucidate Their Genetic Diversity and Vector Capacities.</title>
        <authorList>
            <consortium name="Tick Genome and Microbiome Consortium (TIGMIC)"/>
            <person name="Jia N."/>
            <person name="Wang J."/>
            <person name="Shi W."/>
            <person name="Du L."/>
            <person name="Sun Y."/>
            <person name="Zhan W."/>
            <person name="Jiang J.F."/>
            <person name="Wang Q."/>
            <person name="Zhang B."/>
            <person name="Ji P."/>
            <person name="Bell-Sakyi L."/>
            <person name="Cui X.M."/>
            <person name="Yuan T.T."/>
            <person name="Jiang B.G."/>
            <person name="Yang W.F."/>
            <person name="Lam T.T."/>
            <person name="Chang Q.C."/>
            <person name="Ding S.J."/>
            <person name="Wang X.J."/>
            <person name="Zhu J.G."/>
            <person name="Ruan X.D."/>
            <person name="Zhao L."/>
            <person name="Wei J.T."/>
            <person name="Ye R.Z."/>
            <person name="Que T.C."/>
            <person name="Du C.H."/>
            <person name="Zhou Y.H."/>
            <person name="Cheng J.X."/>
            <person name="Dai P.F."/>
            <person name="Guo W.B."/>
            <person name="Han X.H."/>
            <person name="Huang E.J."/>
            <person name="Li L.F."/>
            <person name="Wei W."/>
            <person name="Gao Y.C."/>
            <person name="Liu J.Z."/>
            <person name="Shao H.Z."/>
            <person name="Wang X."/>
            <person name="Wang C.C."/>
            <person name="Yang T.C."/>
            <person name="Huo Q.B."/>
            <person name="Li W."/>
            <person name="Chen H.Y."/>
            <person name="Chen S.E."/>
            <person name="Zhou L.G."/>
            <person name="Ni X.B."/>
            <person name="Tian J.H."/>
            <person name="Sheng Y."/>
            <person name="Liu T."/>
            <person name="Pan Y.S."/>
            <person name="Xia L.Y."/>
            <person name="Li J."/>
            <person name="Zhao F."/>
            <person name="Cao W.C."/>
        </authorList>
    </citation>
    <scope>NUCLEOTIDE SEQUENCE</scope>
    <source>
        <strain evidence="2">Rmic-2018</strain>
    </source>
</reference>
<comment type="caution">
    <text evidence="2">The sequence shown here is derived from an EMBL/GenBank/DDBJ whole genome shotgun (WGS) entry which is preliminary data.</text>
</comment>
<dbReference type="AlphaFoldDB" id="A0A9J6D9L8"/>
<dbReference type="Proteomes" id="UP000821866">
    <property type="component" value="Chromosome 8"/>
</dbReference>
<name>A0A9J6D9L8_RHIMP</name>
<evidence type="ECO:0000313" key="3">
    <source>
        <dbReference type="Proteomes" id="UP000821866"/>
    </source>
</evidence>
<organism evidence="2 3">
    <name type="scientific">Rhipicephalus microplus</name>
    <name type="common">Cattle tick</name>
    <name type="synonym">Boophilus microplus</name>
    <dbReference type="NCBI Taxonomy" id="6941"/>
    <lineage>
        <taxon>Eukaryota</taxon>
        <taxon>Metazoa</taxon>
        <taxon>Ecdysozoa</taxon>
        <taxon>Arthropoda</taxon>
        <taxon>Chelicerata</taxon>
        <taxon>Arachnida</taxon>
        <taxon>Acari</taxon>
        <taxon>Parasitiformes</taxon>
        <taxon>Ixodida</taxon>
        <taxon>Ixodoidea</taxon>
        <taxon>Ixodidae</taxon>
        <taxon>Rhipicephalinae</taxon>
        <taxon>Rhipicephalus</taxon>
        <taxon>Boophilus</taxon>
    </lineage>
</organism>
<evidence type="ECO:0000256" key="1">
    <source>
        <dbReference type="SAM" id="MobiDB-lite"/>
    </source>
</evidence>
<feature type="compositionally biased region" description="Polar residues" evidence="1">
    <location>
        <begin position="34"/>
        <end position="51"/>
    </location>
</feature>